<dbReference type="InterPro" id="IPR004322">
    <property type="entry name" value="Plasmid_replicase_bac"/>
</dbReference>
<feature type="domain" description="Primase C-terminal 1" evidence="1">
    <location>
        <begin position="184"/>
        <end position="246"/>
    </location>
</feature>
<reference evidence="2" key="1">
    <citation type="journal article" date="2017" name="J. Biosci. Bioeng.">
        <title>Characterization of two cryptic plasmids from Kocuria palustris IPUFS-1 and construction of novel Escherichia coli-Kocuria shuttle vector for biocatalysis.</title>
        <authorList>
            <person name="Toda H."/>
            <person name="Koyanagi T."/>
            <person name="Enomoto T."/>
            <person name="Itoh N."/>
        </authorList>
    </citation>
    <scope>NUCLEOTIDE SEQUENCE</scope>
    <source>
        <strain evidence="2">IPUFS-1</strain>
        <plasmid evidence="2">pKPAL1</plasmid>
    </source>
</reference>
<protein>
    <submittedName>
        <fullName evidence="2">Replication protein</fullName>
    </submittedName>
</protein>
<gene>
    <name evidence="2" type="primary">repA</name>
</gene>
<organism evidence="2">
    <name type="scientific">Kocuria palustris</name>
    <dbReference type="NCBI Taxonomy" id="71999"/>
    <lineage>
        <taxon>Bacteria</taxon>
        <taxon>Bacillati</taxon>
        <taxon>Actinomycetota</taxon>
        <taxon>Actinomycetes</taxon>
        <taxon>Micrococcales</taxon>
        <taxon>Micrococcaceae</taxon>
        <taxon>Kocuria</taxon>
    </lineage>
</organism>
<evidence type="ECO:0000313" key="2">
    <source>
        <dbReference type="EMBL" id="BAX51289.1"/>
    </source>
</evidence>
<name>A0A1Y1B0H9_9MICC</name>
<geneLocation type="plasmid" evidence="2">
    <name>pKPAL1</name>
</geneLocation>
<proteinExistence type="predicted"/>
<dbReference type="Pfam" id="PF03090">
    <property type="entry name" value="Replicase"/>
    <property type="match status" value="1"/>
</dbReference>
<dbReference type="Gene3D" id="1.10.340.50">
    <property type="match status" value="1"/>
</dbReference>
<dbReference type="AlphaFoldDB" id="A0A1Y1B0H9"/>
<evidence type="ECO:0000259" key="1">
    <source>
        <dbReference type="Pfam" id="PF08708"/>
    </source>
</evidence>
<dbReference type="Pfam" id="PF08708">
    <property type="entry name" value="PriCT_1"/>
    <property type="match status" value="1"/>
</dbReference>
<sequence length="291" mass="33188">MTTAECVQRWDQMWLPLWPLASDDLHAGVYRQARGEAMHRRYIETNPRALSNLLVVDIDHEDAALRTMWNRQAWWPNAVVENPSNGHAHAVWALNEPITRTEYARRKPLAFAAAVTEGLRRSVDGDTGYSGLLTKNPAHDDWDALWCNSDRLYDLDELAEHLTEGGYMPPVSWKRSKRRNSVGLGRNCSIFETARTWAYREIRNHWFDSAGLHDAISAHVHELNAEFPEPLPASEARAIAASIHRWITTKSRMWADGPAVYEATFSTIQAARGRKRVERTKALLEGWQPNG</sequence>
<keyword evidence="2" id="KW-0614">Plasmid</keyword>
<dbReference type="RefSeq" id="WP_238834638.1">
    <property type="nucleotide sequence ID" value="NZ_LC201956.1"/>
</dbReference>
<dbReference type="InterPro" id="IPR014820">
    <property type="entry name" value="PriCT_1"/>
</dbReference>
<dbReference type="EMBL" id="LC201956">
    <property type="protein sequence ID" value="BAX51289.1"/>
    <property type="molecule type" value="Genomic_DNA"/>
</dbReference>
<accession>A0A1Y1B0H9</accession>